<gene>
    <name evidence="2 4" type="ORF">BDZ99DRAFT_3349</name>
</gene>
<keyword evidence="3" id="KW-1185">Reference proteome</keyword>
<feature type="compositionally biased region" description="Polar residues" evidence="1">
    <location>
        <begin position="58"/>
        <end position="73"/>
    </location>
</feature>
<protein>
    <submittedName>
        <fullName evidence="2 4">Uncharacterized protein</fullName>
    </submittedName>
</protein>
<organism evidence="2">
    <name type="scientific">Mytilinidion resinicola</name>
    <dbReference type="NCBI Taxonomy" id="574789"/>
    <lineage>
        <taxon>Eukaryota</taxon>
        <taxon>Fungi</taxon>
        <taxon>Dikarya</taxon>
        <taxon>Ascomycota</taxon>
        <taxon>Pezizomycotina</taxon>
        <taxon>Dothideomycetes</taxon>
        <taxon>Pleosporomycetidae</taxon>
        <taxon>Mytilinidiales</taxon>
        <taxon>Mytilinidiaceae</taxon>
        <taxon>Mytilinidion</taxon>
    </lineage>
</organism>
<dbReference type="EMBL" id="MU003692">
    <property type="protein sequence ID" value="KAF2816860.1"/>
    <property type="molecule type" value="Genomic_DNA"/>
</dbReference>
<dbReference type="AlphaFoldDB" id="A0A6A6Z752"/>
<reference evidence="4" key="2">
    <citation type="submission" date="2020-04" db="EMBL/GenBank/DDBJ databases">
        <authorList>
            <consortium name="NCBI Genome Project"/>
        </authorList>
    </citation>
    <scope>NUCLEOTIDE SEQUENCE</scope>
    <source>
        <strain evidence="4">CBS 304.34</strain>
    </source>
</reference>
<evidence type="ECO:0000313" key="3">
    <source>
        <dbReference type="Proteomes" id="UP000504636"/>
    </source>
</evidence>
<evidence type="ECO:0000313" key="2">
    <source>
        <dbReference type="EMBL" id="KAF2816860.1"/>
    </source>
</evidence>
<name>A0A6A6Z752_9PEZI</name>
<dbReference type="GeneID" id="54455196"/>
<reference evidence="4" key="3">
    <citation type="submission" date="2025-04" db="UniProtKB">
        <authorList>
            <consortium name="RefSeq"/>
        </authorList>
    </citation>
    <scope>IDENTIFICATION</scope>
    <source>
        <strain evidence="4">CBS 304.34</strain>
    </source>
</reference>
<feature type="compositionally biased region" description="Polar residues" evidence="1">
    <location>
        <begin position="82"/>
        <end position="101"/>
    </location>
</feature>
<feature type="region of interest" description="Disordered" evidence="1">
    <location>
        <begin position="55"/>
        <end position="104"/>
    </location>
</feature>
<reference evidence="2 4" key="1">
    <citation type="journal article" date="2020" name="Stud. Mycol.">
        <title>101 Dothideomycetes genomes: a test case for predicting lifestyles and emergence of pathogens.</title>
        <authorList>
            <person name="Haridas S."/>
            <person name="Albert R."/>
            <person name="Binder M."/>
            <person name="Bloem J."/>
            <person name="Labutti K."/>
            <person name="Salamov A."/>
            <person name="Andreopoulos B."/>
            <person name="Baker S."/>
            <person name="Barry K."/>
            <person name="Bills G."/>
            <person name="Bluhm B."/>
            <person name="Cannon C."/>
            <person name="Castanera R."/>
            <person name="Culley D."/>
            <person name="Daum C."/>
            <person name="Ezra D."/>
            <person name="Gonzalez J."/>
            <person name="Henrissat B."/>
            <person name="Kuo A."/>
            <person name="Liang C."/>
            <person name="Lipzen A."/>
            <person name="Lutzoni F."/>
            <person name="Magnuson J."/>
            <person name="Mondo S."/>
            <person name="Nolan M."/>
            <person name="Ohm R."/>
            <person name="Pangilinan J."/>
            <person name="Park H.-J."/>
            <person name="Ramirez L."/>
            <person name="Alfaro M."/>
            <person name="Sun H."/>
            <person name="Tritt A."/>
            <person name="Yoshinaga Y."/>
            <person name="Zwiers L.-H."/>
            <person name="Turgeon B."/>
            <person name="Goodwin S."/>
            <person name="Spatafora J."/>
            <person name="Crous P."/>
            <person name="Grigoriev I."/>
        </authorList>
    </citation>
    <scope>NUCLEOTIDE SEQUENCE</scope>
    <source>
        <strain evidence="2 4">CBS 304.34</strain>
    </source>
</reference>
<proteinExistence type="predicted"/>
<evidence type="ECO:0000256" key="1">
    <source>
        <dbReference type="SAM" id="MobiDB-lite"/>
    </source>
</evidence>
<dbReference type="Proteomes" id="UP000504636">
    <property type="component" value="Unplaced"/>
</dbReference>
<evidence type="ECO:0000313" key="4">
    <source>
        <dbReference type="RefSeq" id="XP_033583824.1"/>
    </source>
</evidence>
<dbReference type="RefSeq" id="XP_033583824.1">
    <property type="nucleotide sequence ID" value="XM_033714303.1"/>
</dbReference>
<accession>A0A6A6Z752</accession>
<sequence length="139" mass="15467">MNRLLRPISGQTPSERTITCCCRCQKSYALYSTNPSHAIYHIHIYAIAIGTSHRPTQHTHPITPTGSDGPSSTQRDHGKLVHSQSSQSLEPIPITMTQKPLPSSALGRTHRIQIAALRLLANLLTKDDKIRKAMRIRRG</sequence>